<gene>
    <name evidence="1" type="ORF">ACFQ42_09070</name>
</gene>
<name>A0ABW4BWV0_9LACO</name>
<reference evidence="2" key="1">
    <citation type="journal article" date="2019" name="Int. J. Syst. Evol. Microbiol.">
        <title>The Global Catalogue of Microorganisms (GCM) 10K type strain sequencing project: providing services to taxonomists for standard genome sequencing and annotation.</title>
        <authorList>
            <consortium name="The Broad Institute Genomics Platform"/>
            <consortium name="The Broad Institute Genome Sequencing Center for Infectious Disease"/>
            <person name="Wu L."/>
            <person name="Ma J."/>
        </authorList>
    </citation>
    <scope>NUCLEOTIDE SEQUENCE [LARGE SCALE GENOMIC DNA]</scope>
    <source>
        <strain evidence="2">CCM 8936</strain>
    </source>
</reference>
<keyword evidence="2" id="KW-1185">Reference proteome</keyword>
<dbReference type="Proteomes" id="UP001597251">
    <property type="component" value="Unassembled WGS sequence"/>
</dbReference>
<sequence>MKRIFWVILPMLLLVGCQHSKQQQSAISKNKQRWNQQTRNTKVKYHPSFGMMDYSNEPLNWHDLKKKNDSIILGTVIDYKKNKRQAIFPTTTVQVKVDKVLSGKGTSHYITTTFPSGFGFADEIEMDIKGDPSKNITHKEYLYKKNSFPLPKIGGKFVTGIVKNRREYQVSAPLFNFWVLRNTHLKLNNLDLRSIQNDEKVDKLQDLTEILDCKLNSGYRK</sequence>
<evidence type="ECO:0008006" key="3">
    <source>
        <dbReference type="Google" id="ProtNLM"/>
    </source>
</evidence>
<evidence type="ECO:0000313" key="2">
    <source>
        <dbReference type="Proteomes" id="UP001597251"/>
    </source>
</evidence>
<dbReference type="EMBL" id="JBHTOI010000046">
    <property type="protein sequence ID" value="MFD1418894.1"/>
    <property type="molecule type" value="Genomic_DNA"/>
</dbReference>
<organism evidence="1 2">
    <name type="scientific">Companilactobacillus keshanensis</name>
    <dbReference type="NCBI Taxonomy" id="2486003"/>
    <lineage>
        <taxon>Bacteria</taxon>
        <taxon>Bacillati</taxon>
        <taxon>Bacillota</taxon>
        <taxon>Bacilli</taxon>
        <taxon>Lactobacillales</taxon>
        <taxon>Lactobacillaceae</taxon>
        <taxon>Companilactobacillus</taxon>
    </lineage>
</organism>
<dbReference type="PROSITE" id="PS51257">
    <property type="entry name" value="PROKAR_LIPOPROTEIN"/>
    <property type="match status" value="1"/>
</dbReference>
<dbReference type="RefSeq" id="WP_125676413.1">
    <property type="nucleotide sequence ID" value="NZ_JBHTOI010000046.1"/>
</dbReference>
<accession>A0ABW4BWV0</accession>
<comment type="caution">
    <text evidence="1">The sequence shown here is derived from an EMBL/GenBank/DDBJ whole genome shotgun (WGS) entry which is preliminary data.</text>
</comment>
<protein>
    <recommendedName>
        <fullName evidence="3">Lipoprotein</fullName>
    </recommendedName>
</protein>
<proteinExistence type="predicted"/>
<evidence type="ECO:0000313" key="1">
    <source>
        <dbReference type="EMBL" id="MFD1418894.1"/>
    </source>
</evidence>